<feature type="domain" description="TonB-dependent receptor plug" evidence="11">
    <location>
        <begin position="136"/>
        <end position="225"/>
    </location>
</feature>
<evidence type="ECO:0000259" key="10">
    <source>
        <dbReference type="Pfam" id="PF00593"/>
    </source>
</evidence>
<gene>
    <name evidence="12" type="ORF">E4P47_07990</name>
</gene>
<feature type="domain" description="TonB-dependent receptor-like beta-barrel" evidence="10">
    <location>
        <begin position="370"/>
        <end position="740"/>
    </location>
</feature>
<keyword evidence="3 8" id="KW-1134">Transmembrane beta strand</keyword>
<dbReference type="PANTHER" id="PTHR30069">
    <property type="entry name" value="TONB-DEPENDENT OUTER MEMBRANE RECEPTOR"/>
    <property type="match status" value="1"/>
</dbReference>
<dbReference type="PANTHER" id="PTHR30069:SF40">
    <property type="entry name" value="TONB-DEPENDENT RECEPTOR NMB0964-RELATED"/>
    <property type="match status" value="1"/>
</dbReference>
<dbReference type="InterPro" id="IPR008969">
    <property type="entry name" value="CarboxyPept-like_regulatory"/>
</dbReference>
<evidence type="ECO:0000313" key="13">
    <source>
        <dbReference type="Proteomes" id="UP000297225"/>
    </source>
</evidence>
<evidence type="ECO:0000256" key="3">
    <source>
        <dbReference type="ARBA" id="ARBA00022452"/>
    </source>
</evidence>
<dbReference type="GO" id="GO:0009279">
    <property type="term" value="C:cell outer membrane"/>
    <property type="evidence" value="ECO:0007669"/>
    <property type="project" value="UniProtKB-SubCell"/>
</dbReference>
<comment type="similarity">
    <text evidence="8 9">Belongs to the TonB-dependent receptor family.</text>
</comment>
<evidence type="ECO:0000259" key="11">
    <source>
        <dbReference type="Pfam" id="PF07715"/>
    </source>
</evidence>
<dbReference type="AlphaFoldDB" id="A0A4Y8WPP3"/>
<dbReference type="GO" id="GO:0044718">
    <property type="term" value="P:siderophore transmembrane transport"/>
    <property type="evidence" value="ECO:0007669"/>
    <property type="project" value="TreeGrafter"/>
</dbReference>
<dbReference type="InterPro" id="IPR012910">
    <property type="entry name" value="Plug_dom"/>
</dbReference>
<evidence type="ECO:0000256" key="8">
    <source>
        <dbReference type="PROSITE-ProRule" id="PRU01360"/>
    </source>
</evidence>
<keyword evidence="13" id="KW-1185">Reference proteome</keyword>
<evidence type="ECO:0000256" key="1">
    <source>
        <dbReference type="ARBA" id="ARBA00004571"/>
    </source>
</evidence>
<dbReference type="SUPFAM" id="SSF49464">
    <property type="entry name" value="Carboxypeptidase regulatory domain-like"/>
    <property type="match status" value="1"/>
</dbReference>
<dbReference type="Gene3D" id="2.170.130.10">
    <property type="entry name" value="TonB-dependent receptor, plug domain"/>
    <property type="match status" value="1"/>
</dbReference>
<proteinExistence type="inferred from homology"/>
<organism evidence="12 13">
    <name type="scientific">Porphyromonas levii</name>
    <dbReference type="NCBI Taxonomy" id="28114"/>
    <lineage>
        <taxon>Bacteria</taxon>
        <taxon>Pseudomonadati</taxon>
        <taxon>Bacteroidota</taxon>
        <taxon>Bacteroidia</taxon>
        <taxon>Bacteroidales</taxon>
        <taxon>Porphyromonadaceae</taxon>
        <taxon>Porphyromonas</taxon>
    </lineage>
</organism>
<protein>
    <submittedName>
        <fullName evidence="12">TonB-dependent receptor</fullName>
    </submittedName>
</protein>
<evidence type="ECO:0000256" key="6">
    <source>
        <dbReference type="ARBA" id="ARBA00023136"/>
    </source>
</evidence>
<evidence type="ECO:0000256" key="4">
    <source>
        <dbReference type="ARBA" id="ARBA00022692"/>
    </source>
</evidence>
<dbReference type="OrthoDB" id="9795928at2"/>
<keyword evidence="5 9" id="KW-0798">TonB box</keyword>
<reference evidence="12 13" key="1">
    <citation type="submission" date="2019-03" db="EMBL/GenBank/DDBJ databases">
        <title>Porphyromonas levii Isolated from the Uterus of Dairy Cows.</title>
        <authorList>
            <person name="Francis A.M."/>
        </authorList>
    </citation>
    <scope>NUCLEOTIDE SEQUENCE [LARGE SCALE GENOMIC DNA]</scope>
    <source>
        <strain evidence="12 13">AF5678</strain>
    </source>
</reference>
<dbReference type="InterPro" id="IPR036942">
    <property type="entry name" value="Beta-barrel_TonB_sf"/>
</dbReference>
<dbReference type="EMBL" id="SPNC01000139">
    <property type="protein sequence ID" value="TFH94325.1"/>
    <property type="molecule type" value="Genomic_DNA"/>
</dbReference>
<dbReference type="InterPro" id="IPR037066">
    <property type="entry name" value="Plug_dom_sf"/>
</dbReference>
<dbReference type="RefSeq" id="WP_134849462.1">
    <property type="nucleotide sequence ID" value="NZ_CP197400.1"/>
</dbReference>
<comment type="caution">
    <text evidence="12">The sequence shown here is derived from an EMBL/GenBank/DDBJ whole genome shotgun (WGS) entry which is preliminary data.</text>
</comment>
<evidence type="ECO:0000313" key="12">
    <source>
        <dbReference type="EMBL" id="TFH94325.1"/>
    </source>
</evidence>
<keyword evidence="7 8" id="KW-0998">Cell outer membrane</keyword>
<evidence type="ECO:0000256" key="2">
    <source>
        <dbReference type="ARBA" id="ARBA00022448"/>
    </source>
</evidence>
<keyword evidence="4 8" id="KW-0812">Transmembrane</keyword>
<dbReference type="GO" id="GO:0015344">
    <property type="term" value="F:siderophore uptake transmembrane transporter activity"/>
    <property type="evidence" value="ECO:0007669"/>
    <property type="project" value="TreeGrafter"/>
</dbReference>
<comment type="subcellular location">
    <subcellularLocation>
        <location evidence="1 8">Cell outer membrane</location>
        <topology evidence="1 8">Multi-pass membrane protein</topology>
    </subcellularLocation>
</comment>
<keyword evidence="12" id="KW-0675">Receptor</keyword>
<dbReference type="InterPro" id="IPR000531">
    <property type="entry name" value="Beta-barrel_TonB"/>
</dbReference>
<evidence type="ECO:0000256" key="5">
    <source>
        <dbReference type="ARBA" id="ARBA00023077"/>
    </source>
</evidence>
<dbReference type="PROSITE" id="PS52016">
    <property type="entry name" value="TONB_DEPENDENT_REC_3"/>
    <property type="match status" value="1"/>
</dbReference>
<keyword evidence="6 8" id="KW-0472">Membrane</keyword>
<dbReference type="STRING" id="1122973.GCA_000379925_02145"/>
<evidence type="ECO:0000256" key="7">
    <source>
        <dbReference type="ARBA" id="ARBA00023237"/>
    </source>
</evidence>
<keyword evidence="2 8" id="KW-0813">Transport</keyword>
<name>A0A4Y8WPP3_9PORP</name>
<dbReference type="Pfam" id="PF00593">
    <property type="entry name" value="TonB_dep_Rec_b-barrel"/>
    <property type="match status" value="1"/>
</dbReference>
<evidence type="ECO:0000256" key="9">
    <source>
        <dbReference type="RuleBase" id="RU003357"/>
    </source>
</evidence>
<dbReference type="Pfam" id="PF07715">
    <property type="entry name" value="Plug"/>
    <property type="match status" value="1"/>
</dbReference>
<dbReference type="InterPro" id="IPR039426">
    <property type="entry name" value="TonB-dep_rcpt-like"/>
</dbReference>
<accession>A0A4Y8WPP3</accession>
<dbReference type="SUPFAM" id="SSF56935">
    <property type="entry name" value="Porins"/>
    <property type="match status" value="1"/>
</dbReference>
<dbReference type="Gene3D" id="2.40.170.20">
    <property type="entry name" value="TonB-dependent receptor, beta-barrel domain"/>
    <property type="match status" value="1"/>
</dbReference>
<dbReference type="Proteomes" id="UP000297225">
    <property type="component" value="Unassembled WGS sequence"/>
</dbReference>
<sequence length="771" mass="86086">MIHIYKRLTSVVSLFWLLVIAQIPLAAQEQGFRLQVVDSEGLPLPGVTVRYADSGTITDTKGFATVPTGLSNHQLITFSYIGFENQSFTLAALQSLHPRVVRMQIAQAQLHELVVTAEGNPIRRETVGQKLSSLALQEGVGSSLGEVLEGIRGVSLISTGTSASKPVIHGLHGHRILILNNGVRHTSQQWSSSHAPEIDIAQAGRISVLKGAESVRYGADALGGVILVEQNPLPYHHGCLVGEVTPFFQSNGLGFGLSAGLESSLGRQGDWAWRLQGDYANSGDKRSAKYLLNNTGQRSWSGQGAIGLQNDRVQVELFVSHLWEKEGVFFGAQMGNVDLLRERIEAGRPADEVITPFSRKIDYGYHMVNHTLAKLSGHYHIDSYHTLKSQVAYQRNQREEYHLRRNKLSAVPEMALVLHNVQGELQWRYDNKHGWQAEAGWLGSFTNNYNTPGTGVVPMIPNYTEGGLGSYALGKYATDRWGVEGGVRLDANRIEAVGINYDSEPYGGVERQRNITYTLGGFAELTKGLTLRSQLGTAWRSPHVAELYSNGLDQESGIYVVGQEGLKSERALKWIASLGYTHQYFQLDVEGYLQWINNYIYQEPTGEVHRLVSGAYPLFRYKQTSATLHGLDAEATITPLRWLSYSVTAGMIWASERSTGRYLPYIPPLRIGQELKASFGSGYFALEHKYVAEQKRFDPETDLIPYAPPAYHLLGLRASYEQRLREKCGKLTYTFSVENLLNREYKEYTNRARYYAHDMGINARFAVRYQF</sequence>